<accession>A0A382CX93</accession>
<protein>
    <submittedName>
        <fullName evidence="1">Uncharacterized protein</fullName>
    </submittedName>
</protein>
<dbReference type="AlphaFoldDB" id="A0A382CX93"/>
<proteinExistence type="predicted"/>
<sequence length="42" mass="4897">MVGPEPFWFKAVTRAAPKATRGKSVGYAHWRRRQNPLFFYNG</sequence>
<feature type="non-terminal residue" evidence="1">
    <location>
        <position position="42"/>
    </location>
</feature>
<gene>
    <name evidence="1" type="ORF">METZ01_LOCUS183258</name>
</gene>
<evidence type="ECO:0000313" key="1">
    <source>
        <dbReference type="EMBL" id="SVB30404.1"/>
    </source>
</evidence>
<organism evidence="1">
    <name type="scientific">marine metagenome</name>
    <dbReference type="NCBI Taxonomy" id="408172"/>
    <lineage>
        <taxon>unclassified sequences</taxon>
        <taxon>metagenomes</taxon>
        <taxon>ecological metagenomes</taxon>
    </lineage>
</organism>
<dbReference type="EMBL" id="UINC01036438">
    <property type="protein sequence ID" value="SVB30404.1"/>
    <property type="molecule type" value="Genomic_DNA"/>
</dbReference>
<reference evidence="1" key="1">
    <citation type="submission" date="2018-05" db="EMBL/GenBank/DDBJ databases">
        <authorList>
            <person name="Lanie J.A."/>
            <person name="Ng W.-L."/>
            <person name="Kazmierczak K.M."/>
            <person name="Andrzejewski T.M."/>
            <person name="Davidsen T.M."/>
            <person name="Wayne K.J."/>
            <person name="Tettelin H."/>
            <person name="Glass J.I."/>
            <person name="Rusch D."/>
            <person name="Podicherti R."/>
            <person name="Tsui H.-C.T."/>
            <person name="Winkler M.E."/>
        </authorList>
    </citation>
    <scope>NUCLEOTIDE SEQUENCE</scope>
</reference>
<name>A0A382CX93_9ZZZZ</name>